<dbReference type="CDD" id="cd01647">
    <property type="entry name" value="RT_LTR"/>
    <property type="match status" value="1"/>
</dbReference>
<dbReference type="Gene3D" id="2.40.70.10">
    <property type="entry name" value="Acid Proteases"/>
    <property type="match status" value="1"/>
</dbReference>
<evidence type="ECO:0000259" key="5">
    <source>
        <dbReference type="PROSITE" id="PS50878"/>
    </source>
</evidence>
<protein>
    <submittedName>
        <fullName evidence="6">KRAB-A domain-containing protein-like protein</fullName>
    </submittedName>
</protein>
<keyword evidence="1" id="KW-0808">Transferase</keyword>
<dbReference type="Pfam" id="PF13975">
    <property type="entry name" value="gag-asp_proteas"/>
    <property type="match status" value="1"/>
</dbReference>
<name>A0A3S3PIU8_9ACAR</name>
<dbReference type="SUPFAM" id="SSF50630">
    <property type="entry name" value="Acid proteases"/>
    <property type="match status" value="1"/>
</dbReference>
<keyword evidence="2" id="KW-0548">Nucleotidyltransferase</keyword>
<dbReference type="AlphaFoldDB" id="A0A3S3PIU8"/>
<sequence length="768" mass="88557">MTEDEKKSRILNGIRDDLYKQIASSIPQTCEELLLKVQSIESINSIVTERKKQNNYNAYRNFKFPHENEISAFFANTEKDEETPSTFIEQVKAFAVFYANFMQGNKQTAETTHQNEFSLLPNSKKFRGNSSMHAKSNNSKSKAKNQIQDFCVYCRRIGHRINLCKEYREFTRTPNSKCYFKLEETVTCRGEVNVEKSFPEKALYSSALFLPIKVNSFPTIAVLDTGAGISIISKKFFQLLSIPRKKRFSISVRTVNNDLCESEGEVTFDVKIGNRKIHVNAHIISEFSYHILLDEKIHIRRGKVLGVARKIESTLLCEIEKEQLIDQVIKPSDFNICETLSNDLKEKAVSLLMKFRDCFVKSVRDITQTDIIEVEIETKGAPIKEKIYRLPYTHREPLRKILEELLAANIIRPSNSSYCAPILLVKKKSGEHRLVVDYRSLNSKIVNENCYPIPRIEDIIDQVKGSNTFSLLDCYSGFYILPISDKDKHKTAFICPFGLFEFNRLRQGLKISPNNFQMMMDNALSSVKFDCAKNYIDDCLVHSSSANIKLRPSKCEFFKDKITFLGHVLSSKGIELSEDKVNAIINLPEPKTVTEIKSFLGVLNYFKDHIKNLQIIAEPLTHLTPYLNPDHETQLHTDGCTIVIGASLIQIEPEYDFEITYRKGSQNTLCDFLSRHPNNKNFETISQNQIIEDINLPEFECNEMNSKETMILNFSLNQFNDIRKHQYEDKYFKHVIDVLKGKDKGKNKSIRKAAYNYELKDGKLYRVK</sequence>
<dbReference type="InterPro" id="IPR043128">
    <property type="entry name" value="Rev_trsase/Diguanyl_cyclase"/>
</dbReference>
<evidence type="ECO:0000256" key="4">
    <source>
        <dbReference type="ARBA" id="ARBA00022759"/>
    </source>
</evidence>
<gene>
    <name evidence="6" type="ORF">B4U79_15948</name>
</gene>
<evidence type="ECO:0000256" key="1">
    <source>
        <dbReference type="ARBA" id="ARBA00022679"/>
    </source>
</evidence>
<evidence type="ECO:0000256" key="3">
    <source>
        <dbReference type="ARBA" id="ARBA00022722"/>
    </source>
</evidence>
<dbReference type="GO" id="GO:0016779">
    <property type="term" value="F:nucleotidyltransferase activity"/>
    <property type="evidence" value="ECO:0007669"/>
    <property type="project" value="UniProtKB-KW"/>
</dbReference>
<dbReference type="Gene3D" id="3.10.10.10">
    <property type="entry name" value="HIV Type 1 Reverse Transcriptase, subunit A, domain 1"/>
    <property type="match status" value="1"/>
</dbReference>
<dbReference type="OrthoDB" id="420169at2759"/>
<feature type="non-terminal residue" evidence="6">
    <location>
        <position position="768"/>
    </location>
</feature>
<dbReference type="PANTHER" id="PTHR37984">
    <property type="entry name" value="PROTEIN CBG26694"/>
    <property type="match status" value="1"/>
</dbReference>
<dbReference type="Gene3D" id="3.30.70.270">
    <property type="match status" value="2"/>
</dbReference>
<keyword evidence="4" id="KW-0255">Endonuclease</keyword>
<keyword evidence="4" id="KW-0378">Hydrolase</keyword>
<accession>A0A3S3PIU8</accession>
<reference evidence="6 7" key="1">
    <citation type="journal article" date="2018" name="Gigascience">
        <title>Genomes of trombidid mites reveal novel predicted allergens and laterally-transferred genes associated with secondary metabolism.</title>
        <authorList>
            <person name="Dong X."/>
            <person name="Chaisiri K."/>
            <person name="Xia D."/>
            <person name="Armstrong S.D."/>
            <person name="Fang Y."/>
            <person name="Donnelly M.J."/>
            <person name="Kadowaki T."/>
            <person name="McGarry J.W."/>
            <person name="Darby A.C."/>
            <person name="Makepeace B.L."/>
        </authorList>
    </citation>
    <scope>NUCLEOTIDE SEQUENCE [LARGE SCALE GENOMIC DNA]</scope>
    <source>
        <strain evidence="6">UoL-WK</strain>
    </source>
</reference>
<dbReference type="GO" id="GO:0071897">
    <property type="term" value="P:DNA biosynthetic process"/>
    <property type="evidence" value="ECO:0007669"/>
    <property type="project" value="UniProtKB-ARBA"/>
</dbReference>
<dbReference type="SUPFAM" id="SSF56672">
    <property type="entry name" value="DNA/RNA polymerases"/>
    <property type="match status" value="1"/>
</dbReference>
<evidence type="ECO:0000256" key="2">
    <source>
        <dbReference type="ARBA" id="ARBA00022695"/>
    </source>
</evidence>
<dbReference type="InterPro" id="IPR000477">
    <property type="entry name" value="RT_dom"/>
</dbReference>
<comment type="caution">
    <text evidence="6">The sequence shown here is derived from an EMBL/GenBank/DDBJ whole genome shotgun (WGS) entry which is preliminary data.</text>
</comment>
<dbReference type="InterPro" id="IPR050951">
    <property type="entry name" value="Retrovirus_Pol_polyprotein"/>
</dbReference>
<feature type="domain" description="Reverse transcriptase" evidence="5">
    <location>
        <begin position="406"/>
        <end position="604"/>
    </location>
</feature>
<dbReference type="STRING" id="1965070.A0A3S3PIU8"/>
<proteinExistence type="predicted"/>
<keyword evidence="7" id="KW-1185">Reference proteome</keyword>
<dbReference type="CDD" id="cd00303">
    <property type="entry name" value="retropepsin_like"/>
    <property type="match status" value="1"/>
</dbReference>
<evidence type="ECO:0000313" key="6">
    <source>
        <dbReference type="EMBL" id="RWS02016.1"/>
    </source>
</evidence>
<dbReference type="Pfam" id="PF00078">
    <property type="entry name" value="RVT_1"/>
    <property type="match status" value="1"/>
</dbReference>
<keyword evidence="3" id="KW-0540">Nuclease</keyword>
<dbReference type="InterPro" id="IPR043502">
    <property type="entry name" value="DNA/RNA_pol_sf"/>
</dbReference>
<dbReference type="Proteomes" id="UP000285301">
    <property type="component" value="Unassembled WGS sequence"/>
</dbReference>
<organism evidence="6 7">
    <name type="scientific">Dinothrombium tinctorium</name>
    <dbReference type="NCBI Taxonomy" id="1965070"/>
    <lineage>
        <taxon>Eukaryota</taxon>
        <taxon>Metazoa</taxon>
        <taxon>Ecdysozoa</taxon>
        <taxon>Arthropoda</taxon>
        <taxon>Chelicerata</taxon>
        <taxon>Arachnida</taxon>
        <taxon>Acari</taxon>
        <taxon>Acariformes</taxon>
        <taxon>Trombidiformes</taxon>
        <taxon>Prostigmata</taxon>
        <taxon>Anystina</taxon>
        <taxon>Parasitengona</taxon>
        <taxon>Trombidioidea</taxon>
        <taxon>Trombidiidae</taxon>
        <taxon>Dinothrombium</taxon>
    </lineage>
</organism>
<dbReference type="EMBL" id="NCKU01008286">
    <property type="protein sequence ID" value="RWS02016.1"/>
    <property type="molecule type" value="Genomic_DNA"/>
</dbReference>
<evidence type="ECO:0000313" key="7">
    <source>
        <dbReference type="Proteomes" id="UP000285301"/>
    </source>
</evidence>
<dbReference type="PROSITE" id="PS50878">
    <property type="entry name" value="RT_POL"/>
    <property type="match status" value="1"/>
</dbReference>
<dbReference type="GO" id="GO:0004519">
    <property type="term" value="F:endonuclease activity"/>
    <property type="evidence" value="ECO:0007669"/>
    <property type="project" value="UniProtKB-KW"/>
</dbReference>
<dbReference type="PANTHER" id="PTHR37984:SF5">
    <property type="entry name" value="PROTEIN NYNRIN-LIKE"/>
    <property type="match status" value="1"/>
</dbReference>
<dbReference type="InterPro" id="IPR021109">
    <property type="entry name" value="Peptidase_aspartic_dom_sf"/>
</dbReference>